<dbReference type="PANTHER" id="PTHR10773:SF19">
    <property type="match status" value="1"/>
</dbReference>
<gene>
    <name evidence="1" type="ORF">PSYICH_LOCUS12586</name>
</gene>
<evidence type="ECO:0000313" key="1">
    <source>
        <dbReference type="EMBL" id="CAH1112337.1"/>
    </source>
</evidence>
<dbReference type="EMBL" id="OV651818">
    <property type="protein sequence ID" value="CAH1112337.1"/>
    <property type="molecule type" value="Genomic_DNA"/>
</dbReference>
<evidence type="ECO:0000313" key="2">
    <source>
        <dbReference type="Proteomes" id="UP001153636"/>
    </source>
</evidence>
<dbReference type="Proteomes" id="UP001153636">
    <property type="component" value="Chromosome 6"/>
</dbReference>
<proteinExistence type="predicted"/>
<protein>
    <submittedName>
        <fullName evidence="1">Uncharacterized protein</fullName>
    </submittedName>
</protein>
<dbReference type="OrthoDB" id="10065911at2759"/>
<dbReference type="PANTHER" id="PTHR10773">
    <property type="entry name" value="DNA-DIRECTED RNA POLYMERASES I, II, AND III SUBUNIT RPABC2"/>
    <property type="match status" value="1"/>
</dbReference>
<keyword evidence="2" id="KW-1185">Reference proteome</keyword>
<organism evidence="1 2">
    <name type="scientific">Psylliodes chrysocephalus</name>
    <dbReference type="NCBI Taxonomy" id="3402493"/>
    <lineage>
        <taxon>Eukaryota</taxon>
        <taxon>Metazoa</taxon>
        <taxon>Ecdysozoa</taxon>
        <taxon>Arthropoda</taxon>
        <taxon>Hexapoda</taxon>
        <taxon>Insecta</taxon>
        <taxon>Pterygota</taxon>
        <taxon>Neoptera</taxon>
        <taxon>Endopterygota</taxon>
        <taxon>Coleoptera</taxon>
        <taxon>Polyphaga</taxon>
        <taxon>Cucujiformia</taxon>
        <taxon>Chrysomeloidea</taxon>
        <taxon>Chrysomelidae</taxon>
        <taxon>Galerucinae</taxon>
        <taxon>Alticini</taxon>
        <taxon>Psylliodes</taxon>
    </lineage>
</organism>
<reference evidence="1" key="1">
    <citation type="submission" date="2022-01" db="EMBL/GenBank/DDBJ databases">
        <authorList>
            <person name="King R."/>
        </authorList>
    </citation>
    <scope>NUCLEOTIDE SEQUENCE</scope>
</reference>
<accession>A0A9P0D1C2</accession>
<sequence>MYLGGLISVLPIKQRRPKNEISAKLHDASYAFRVRIQDDEKIIEVPVCFKGFLSLHGIGKKRIETIQKSLKNVGKVSKDKRGSNIKKHKLPEHVLSQIKSHIFSFRGRNSHYSRSKTRKLYLPEDLNIKKMYNMYLKANNPRVSYETYRHIFNTNFNISFGYPRSDTCSSCDQFLVELKVLQSKLRGTDVTDQMKRSIEAKKHWRITYIKGRLRYFTSEKNWPLNKP</sequence>
<name>A0A9P0D1C2_9CUCU</name>
<dbReference type="AlphaFoldDB" id="A0A9P0D1C2"/>